<name>A0A392SP68_9FABA</name>
<evidence type="ECO:0000313" key="2">
    <source>
        <dbReference type="EMBL" id="MCI50212.1"/>
    </source>
</evidence>
<dbReference type="EMBL" id="LXQA010413087">
    <property type="protein sequence ID" value="MCI50212.1"/>
    <property type="molecule type" value="Genomic_DNA"/>
</dbReference>
<keyword evidence="3" id="KW-1185">Reference proteome</keyword>
<dbReference type="Proteomes" id="UP000265520">
    <property type="component" value="Unassembled WGS sequence"/>
</dbReference>
<comment type="caution">
    <text evidence="2">The sequence shown here is derived from an EMBL/GenBank/DDBJ whole genome shotgun (WGS) entry which is preliminary data.</text>
</comment>
<feature type="non-terminal residue" evidence="2">
    <location>
        <position position="1"/>
    </location>
</feature>
<proteinExistence type="predicted"/>
<dbReference type="AlphaFoldDB" id="A0A392SP68"/>
<evidence type="ECO:0000313" key="3">
    <source>
        <dbReference type="Proteomes" id="UP000265520"/>
    </source>
</evidence>
<protein>
    <submittedName>
        <fullName evidence="2">Uncharacterized protein</fullName>
    </submittedName>
</protein>
<organism evidence="2 3">
    <name type="scientific">Trifolium medium</name>
    <dbReference type="NCBI Taxonomy" id="97028"/>
    <lineage>
        <taxon>Eukaryota</taxon>
        <taxon>Viridiplantae</taxon>
        <taxon>Streptophyta</taxon>
        <taxon>Embryophyta</taxon>
        <taxon>Tracheophyta</taxon>
        <taxon>Spermatophyta</taxon>
        <taxon>Magnoliopsida</taxon>
        <taxon>eudicotyledons</taxon>
        <taxon>Gunneridae</taxon>
        <taxon>Pentapetalae</taxon>
        <taxon>rosids</taxon>
        <taxon>fabids</taxon>
        <taxon>Fabales</taxon>
        <taxon>Fabaceae</taxon>
        <taxon>Papilionoideae</taxon>
        <taxon>50 kb inversion clade</taxon>
        <taxon>NPAAA clade</taxon>
        <taxon>Hologalegina</taxon>
        <taxon>IRL clade</taxon>
        <taxon>Trifolieae</taxon>
        <taxon>Trifolium</taxon>
    </lineage>
</organism>
<sequence>TCPDVERDVGSGGPGVGQLAVKGRLSQSPGREAGRVISKGRSIYLPPTRSMGFLWEVSQKEDVGLDFNDSISLFEERGVRLLFFVR</sequence>
<evidence type="ECO:0000256" key="1">
    <source>
        <dbReference type="SAM" id="MobiDB-lite"/>
    </source>
</evidence>
<accession>A0A392SP68</accession>
<feature type="region of interest" description="Disordered" evidence="1">
    <location>
        <begin position="1"/>
        <end position="32"/>
    </location>
</feature>
<reference evidence="2 3" key="1">
    <citation type="journal article" date="2018" name="Front. Plant Sci.">
        <title>Red Clover (Trifolium pratense) and Zigzag Clover (T. medium) - A Picture of Genomic Similarities and Differences.</title>
        <authorList>
            <person name="Dluhosova J."/>
            <person name="Istvanek J."/>
            <person name="Nedelnik J."/>
            <person name="Repkova J."/>
        </authorList>
    </citation>
    <scope>NUCLEOTIDE SEQUENCE [LARGE SCALE GENOMIC DNA]</scope>
    <source>
        <strain evidence="3">cv. 10/8</strain>
        <tissue evidence="2">Leaf</tissue>
    </source>
</reference>